<dbReference type="Proteomes" id="UP000249341">
    <property type="component" value="Unassembled WGS sequence"/>
</dbReference>
<sequence length="390" mass="41020">MCCLPDHGPGSPIGMLIARIANFVHATSGGLRTALRELGRGYLEAGHEAVLIVPGAVASDEQTDYGRVITLPGPMVPGLGGYRVLLNRIAVGGLLRRLEPDRIEVHDRSTLRWTGAWARRAGVPALMVSHESLDGLLRLYGPGPVGPWIAGALNRRTVAAFDTVVCTTGWAAREFTRFGGAPLRVPLGVDLERFSPAFRDEECAGEVMLLHCGRLSAEKQPHLSLNTLAELRAGGIDAELVVAGDGPLREALEAEAVARKLPARFLGYVGDPRGLLATADVVLAPGPIETFGLAALEALASGTPVVVRSESALPEVIGQAGVAAEGDGASFAAAARTLLDRPESERRAAARAQAERFPWSRSVDGFLAAHRIPKAAPRFARGAALPLPPG</sequence>
<accession>A0A327ZLI8</accession>
<evidence type="ECO:0000313" key="5">
    <source>
        <dbReference type="Proteomes" id="UP000249341"/>
    </source>
</evidence>
<dbReference type="PANTHER" id="PTHR45947:SF3">
    <property type="entry name" value="SULFOQUINOVOSYL TRANSFERASE SQD2"/>
    <property type="match status" value="1"/>
</dbReference>
<evidence type="ECO:0000313" key="4">
    <source>
        <dbReference type="EMBL" id="RAK40077.1"/>
    </source>
</evidence>
<evidence type="ECO:0000256" key="1">
    <source>
        <dbReference type="ARBA" id="ARBA00022676"/>
    </source>
</evidence>
<dbReference type="InterPro" id="IPR050194">
    <property type="entry name" value="Glycosyltransferase_grp1"/>
</dbReference>
<proteinExistence type="predicted"/>
<dbReference type="Pfam" id="PF13692">
    <property type="entry name" value="Glyco_trans_1_4"/>
    <property type="match status" value="1"/>
</dbReference>
<evidence type="ECO:0000256" key="2">
    <source>
        <dbReference type="ARBA" id="ARBA00022679"/>
    </source>
</evidence>
<keyword evidence="5" id="KW-1185">Reference proteome</keyword>
<name>A0A327ZLI8_9ACTN</name>
<dbReference type="Gene3D" id="3.40.50.2000">
    <property type="entry name" value="Glycogen Phosphorylase B"/>
    <property type="match status" value="2"/>
</dbReference>
<gene>
    <name evidence="4" type="ORF">B0I29_103103</name>
</gene>
<dbReference type="Pfam" id="PF13579">
    <property type="entry name" value="Glyco_trans_4_4"/>
    <property type="match status" value="1"/>
</dbReference>
<protein>
    <submittedName>
        <fullName evidence="4">Alpha-1,6-mannosyltransferase</fullName>
    </submittedName>
</protein>
<dbReference type="GO" id="GO:1901137">
    <property type="term" value="P:carbohydrate derivative biosynthetic process"/>
    <property type="evidence" value="ECO:0007669"/>
    <property type="project" value="UniProtKB-ARBA"/>
</dbReference>
<dbReference type="GO" id="GO:0016757">
    <property type="term" value="F:glycosyltransferase activity"/>
    <property type="evidence" value="ECO:0007669"/>
    <property type="project" value="UniProtKB-KW"/>
</dbReference>
<dbReference type="EMBL" id="QLMJ01000003">
    <property type="protein sequence ID" value="RAK40077.1"/>
    <property type="molecule type" value="Genomic_DNA"/>
</dbReference>
<dbReference type="SUPFAM" id="SSF53756">
    <property type="entry name" value="UDP-Glycosyltransferase/glycogen phosphorylase"/>
    <property type="match status" value="1"/>
</dbReference>
<feature type="domain" description="Glycosyltransferase subfamily 4-like N-terminal" evidence="3">
    <location>
        <begin position="29"/>
        <end position="185"/>
    </location>
</feature>
<dbReference type="PANTHER" id="PTHR45947">
    <property type="entry name" value="SULFOQUINOVOSYL TRANSFERASE SQD2"/>
    <property type="match status" value="1"/>
</dbReference>
<dbReference type="AlphaFoldDB" id="A0A327ZLI8"/>
<comment type="caution">
    <text evidence="4">The sequence shown here is derived from an EMBL/GenBank/DDBJ whole genome shotgun (WGS) entry which is preliminary data.</text>
</comment>
<organism evidence="4 5">
    <name type="scientific">Actinoplanes lutulentus</name>
    <dbReference type="NCBI Taxonomy" id="1287878"/>
    <lineage>
        <taxon>Bacteria</taxon>
        <taxon>Bacillati</taxon>
        <taxon>Actinomycetota</taxon>
        <taxon>Actinomycetes</taxon>
        <taxon>Micromonosporales</taxon>
        <taxon>Micromonosporaceae</taxon>
        <taxon>Actinoplanes</taxon>
    </lineage>
</organism>
<keyword evidence="1 4" id="KW-0328">Glycosyltransferase</keyword>
<evidence type="ECO:0000259" key="3">
    <source>
        <dbReference type="Pfam" id="PF13579"/>
    </source>
</evidence>
<dbReference type="InterPro" id="IPR028098">
    <property type="entry name" value="Glyco_trans_4-like_N"/>
</dbReference>
<reference evidence="4 5" key="1">
    <citation type="submission" date="2018-06" db="EMBL/GenBank/DDBJ databases">
        <title>Genomic Encyclopedia of Type Strains, Phase III (KMG-III): the genomes of soil and plant-associated and newly described type strains.</title>
        <authorList>
            <person name="Whitman W."/>
        </authorList>
    </citation>
    <scope>NUCLEOTIDE SEQUENCE [LARGE SCALE GENOMIC DNA]</scope>
    <source>
        <strain evidence="4 5">CGMCC 4.7090</strain>
    </source>
</reference>
<keyword evidence="2 4" id="KW-0808">Transferase</keyword>